<name>A0A1E3UIJ2_9FIRM</name>
<protein>
    <submittedName>
        <fullName evidence="1">Uncharacterized protein</fullName>
    </submittedName>
</protein>
<evidence type="ECO:0000313" key="2">
    <source>
        <dbReference type="Proteomes" id="UP000094271"/>
    </source>
</evidence>
<proteinExistence type="predicted"/>
<gene>
    <name evidence="1" type="ORF">BEI59_16230</name>
</gene>
<dbReference type="EMBL" id="MEHA01000011">
    <property type="protein sequence ID" value="ODR50400.1"/>
    <property type="molecule type" value="Genomic_DNA"/>
</dbReference>
<dbReference type="OrthoDB" id="9795386at2"/>
<dbReference type="RefSeq" id="WP_069431750.1">
    <property type="nucleotide sequence ID" value="NZ_MEHA01000011.1"/>
</dbReference>
<evidence type="ECO:0000313" key="1">
    <source>
        <dbReference type="EMBL" id="ODR50400.1"/>
    </source>
</evidence>
<dbReference type="AlphaFoldDB" id="A0A1E3UIJ2"/>
<comment type="caution">
    <text evidence="1">The sequence shown here is derived from an EMBL/GenBank/DDBJ whole genome shotgun (WGS) entry which is preliminary data.</text>
</comment>
<dbReference type="Proteomes" id="UP000094271">
    <property type="component" value="Unassembled WGS sequence"/>
</dbReference>
<sequence>MAVRGFFYNSVNKDRLYNGQDMNEDKAPFYKEGVAYGHLQVTADGESMAVKVDGGSRTGYAYINLHTIHNTTVLELPVSGSSGTLPRIDRVILRNDETERKPSIFILEGAYSSNPQPPELTNNDTIQEKCLAEIYVAAGAVAISQSDITDTRADTGLCGFIASQFEDFDFSQFTKQFNAWFALEKKSMEQDHANFIEEYAEMTQAFMTDQEAQWNKWFKEKQTELSGDIAGKLQLQIDDVKEKVYNIAFKVYIISTLEQITSPVTVKLTNKTTGTMQTVTVTKSQMGFYVTEAGEYTVEADLESVMVTPKAFKVTNDNLMTTQNITLREGSNMGYIGNYIGSFIAQ</sequence>
<accession>A0A1E3UIJ2</accession>
<organism evidence="1 2">
    <name type="scientific">Eisenbergiella tayi</name>
    <dbReference type="NCBI Taxonomy" id="1432052"/>
    <lineage>
        <taxon>Bacteria</taxon>
        <taxon>Bacillati</taxon>
        <taxon>Bacillota</taxon>
        <taxon>Clostridia</taxon>
        <taxon>Lachnospirales</taxon>
        <taxon>Lachnospiraceae</taxon>
        <taxon>Eisenbergiella</taxon>
    </lineage>
</organism>
<reference evidence="1 2" key="1">
    <citation type="submission" date="2016-08" db="EMBL/GenBank/DDBJ databases">
        <authorList>
            <person name="Seilhamer J.J."/>
        </authorList>
    </citation>
    <scope>NUCLEOTIDE SEQUENCE [LARGE SCALE GENOMIC DNA]</scope>
    <source>
        <strain evidence="1 2">NML150140-1</strain>
    </source>
</reference>